<protein>
    <submittedName>
        <fullName evidence="2">Uncharacterized protein</fullName>
    </submittedName>
</protein>
<organism evidence="2 3">
    <name type="scientific">Scophthalmus maximus</name>
    <name type="common">Turbot</name>
    <name type="synonym">Psetta maxima</name>
    <dbReference type="NCBI Taxonomy" id="52904"/>
    <lineage>
        <taxon>Eukaryota</taxon>
        <taxon>Metazoa</taxon>
        <taxon>Chordata</taxon>
        <taxon>Craniata</taxon>
        <taxon>Vertebrata</taxon>
        <taxon>Euteleostomi</taxon>
        <taxon>Actinopterygii</taxon>
        <taxon>Neopterygii</taxon>
        <taxon>Teleostei</taxon>
        <taxon>Neoteleostei</taxon>
        <taxon>Acanthomorphata</taxon>
        <taxon>Carangaria</taxon>
        <taxon>Pleuronectiformes</taxon>
        <taxon>Pleuronectoidei</taxon>
        <taxon>Scophthalmidae</taxon>
        <taxon>Scophthalmus</taxon>
    </lineage>
</organism>
<feature type="region of interest" description="Disordered" evidence="1">
    <location>
        <begin position="83"/>
        <end position="119"/>
    </location>
</feature>
<proteinExistence type="predicted"/>
<accession>A0A6A4TMB5</accession>
<gene>
    <name evidence="2" type="ORF">F2P81_002508</name>
</gene>
<dbReference type="Proteomes" id="UP000438429">
    <property type="component" value="Unassembled WGS sequence"/>
</dbReference>
<dbReference type="EMBL" id="VEVO01000002">
    <property type="protein sequence ID" value="KAF0045979.1"/>
    <property type="molecule type" value="Genomic_DNA"/>
</dbReference>
<comment type="caution">
    <text evidence="2">The sequence shown here is derived from an EMBL/GenBank/DDBJ whole genome shotgun (WGS) entry which is preliminary data.</text>
</comment>
<evidence type="ECO:0000313" key="3">
    <source>
        <dbReference type="Proteomes" id="UP000438429"/>
    </source>
</evidence>
<dbReference type="AlphaFoldDB" id="A0A6A4TMB5"/>
<reference evidence="2 3" key="1">
    <citation type="submission" date="2019-06" db="EMBL/GenBank/DDBJ databases">
        <title>Draft genomes of female and male turbot (Scophthalmus maximus).</title>
        <authorList>
            <person name="Xu H."/>
            <person name="Xu X.-W."/>
            <person name="Shao C."/>
            <person name="Chen S."/>
        </authorList>
    </citation>
    <scope>NUCLEOTIDE SEQUENCE [LARGE SCALE GENOMIC DNA]</scope>
    <source>
        <strain evidence="2">Ysfricsl-2016a</strain>
        <tissue evidence="2">Blood</tissue>
    </source>
</reference>
<evidence type="ECO:0000256" key="1">
    <source>
        <dbReference type="SAM" id="MobiDB-lite"/>
    </source>
</evidence>
<sequence length="119" mass="13020">MENLQGCWCDRLHSQIVPSSTRGMSVKIRSVMQVVTPAARQRRPPAVELLQLTAVKPSAVKSDAACRLLFVLLLGKLLCESSDESAQGKYKTTRSEPDRNPRVRATGEVLDLRQGAASS</sequence>
<evidence type="ECO:0000313" key="2">
    <source>
        <dbReference type="EMBL" id="KAF0045979.1"/>
    </source>
</evidence>
<name>A0A6A4TMB5_SCOMX</name>